<dbReference type="Proteomes" id="UP001152607">
    <property type="component" value="Unassembled WGS sequence"/>
</dbReference>
<gene>
    <name evidence="2" type="ORF">PDIGIT_LOCUS11090</name>
</gene>
<evidence type="ECO:0000313" key="3">
    <source>
        <dbReference type="Proteomes" id="UP001152607"/>
    </source>
</evidence>
<feature type="compositionally biased region" description="Basic and acidic residues" evidence="1">
    <location>
        <begin position="143"/>
        <end position="158"/>
    </location>
</feature>
<organism evidence="2 3">
    <name type="scientific">Periconia digitata</name>
    <dbReference type="NCBI Taxonomy" id="1303443"/>
    <lineage>
        <taxon>Eukaryota</taxon>
        <taxon>Fungi</taxon>
        <taxon>Dikarya</taxon>
        <taxon>Ascomycota</taxon>
        <taxon>Pezizomycotina</taxon>
        <taxon>Dothideomycetes</taxon>
        <taxon>Pleosporomycetidae</taxon>
        <taxon>Pleosporales</taxon>
        <taxon>Massarineae</taxon>
        <taxon>Periconiaceae</taxon>
        <taxon>Periconia</taxon>
    </lineage>
</organism>
<accession>A0A9W4XRG6</accession>
<dbReference type="AlphaFoldDB" id="A0A9W4XRG6"/>
<name>A0A9W4XRG6_9PLEO</name>
<feature type="region of interest" description="Disordered" evidence="1">
    <location>
        <begin position="132"/>
        <end position="158"/>
    </location>
</feature>
<dbReference type="EMBL" id="CAOQHR010000008">
    <property type="protein sequence ID" value="CAI6337970.1"/>
    <property type="molecule type" value="Genomic_DNA"/>
</dbReference>
<reference evidence="2" key="1">
    <citation type="submission" date="2023-01" db="EMBL/GenBank/DDBJ databases">
        <authorList>
            <person name="Van Ghelder C."/>
            <person name="Rancurel C."/>
        </authorList>
    </citation>
    <scope>NUCLEOTIDE SEQUENCE</scope>
    <source>
        <strain evidence="2">CNCM I-4278</strain>
    </source>
</reference>
<evidence type="ECO:0000313" key="2">
    <source>
        <dbReference type="EMBL" id="CAI6337970.1"/>
    </source>
</evidence>
<keyword evidence="3" id="KW-1185">Reference proteome</keyword>
<evidence type="ECO:0000256" key="1">
    <source>
        <dbReference type="SAM" id="MobiDB-lite"/>
    </source>
</evidence>
<protein>
    <submittedName>
        <fullName evidence="2">Uncharacterized protein</fullName>
    </submittedName>
</protein>
<sequence length="158" mass="17643">MASECANICVYTPSTCSASWRDAEVRKRHAIVFPTKAQDHGVKYRPCLKHSITSSTCSSMSSITHCWRNFFTTPPLYHLSLSISCLVALHPPHSPIPILLHTHTYTYHTQMALSKTLSPPSSMVTRVQIAAPTSNPNLSPHPPYEEKFSYNGMDRDEG</sequence>
<proteinExistence type="predicted"/>
<comment type="caution">
    <text evidence="2">The sequence shown here is derived from an EMBL/GenBank/DDBJ whole genome shotgun (WGS) entry which is preliminary data.</text>
</comment>